<dbReference type="SUPFAM" id="SSF54637">
    <property type="entry name" value="Thioesterase/thiol ester dehydrase-isomerase"/>
    <property type="match status" value="1"/>
</dbReference>
<dbReference type="Proteomes" id="UP000028501">
    <property type="component" value="Chromosome"/>
</dbReference>
<organism evidence="2 3">
    <name type="scientific">Archaeoglobus fulgidus DSM 8774</name>
    <dbReference type="NCBI Taxonomy" id="1344584"/>
    <lineage>
        <taxon>Archaea</taxon>
        <taxon>Methanobacteriati</taxon>
        <taxon>Methanobacteriota</taxon>
        <taxon>Archaeoglobi</taxon>
        <taxon>Archaeoglobales</taxon>
        <taxon>Archaeoglobaceae</taxon>
        <taxon>Archaeoglobus</taxon>
    </lineage>
</organism>
<dbReference type="InterPro" id="IPR052342">
    <property type="entry name" value="MCH/BMMD"/>
</dbReference>
<name>A0A075WAK4_ARCFL</name>
<dbReference type="RefSeq" id="WP_048064186.1">
    <property type="nucleotide sequence ID" value="NZ_CP006577.1"/>
</dbReference>
<evidence type="ECO:0000259" key="1">
    <source>
        <dbReference type="Pfam" id="PF01575"/>
    </source>
</evidence>
<evidence type="ECO:0000313" key="2">
    <source>
        <dbReference type="EMBL" id="AIG97016.1"/>
    </source>
</evidence>
<gene>
    <name evidence="2" type="ORF">AFULGI_00001830</name>
</gene>
<proteinExistence type="predicted"/>
<dbReference type="CDD" id="cd03446">
    <property type="entry name" value="MaoC_like"/>
    <property type="match status" value="1"/>
</dbReference>
<reference evidence="2 3" key="1">
    <citation type="submission" date="2013-07" db="EMBL/GenBank/DDBJ databases">
        <title>Genome of Archaeoglobus fulgidus.</title>
        <authorList>
            <person name="Fiebig A."/>
            <person name="Birkeland N.-K."/>
        </authorList>
    </citation>
    <scope>NUCLEOTIDE SEQUENCE [LARGE SCALE GENOMIC DNA]</scope>
    <source>
        <strain evidence="2 3">DSM 8774</strain>
    </source>
</reference>
<dbReference type="AlphaFoldDB" id="A0A075WAK4"/>
<dbReference type="InterPro" id="IPR029069">
    <property type="entry name" value="HotDog_dom_sf"/>
</dbReference>
<dbReference type="GeneID" id="24793732"/>
<sequence>MMQSLYFEDFQEGMELETVGRTVTEADIVMFAALTGDWNPIHVDAEYAKTTIFGQRIAHGTLTFSIMTGLLMRLGFLEETVVAFYGVDRLRFTNPVFIGDTIKARAKVVEKQDRGQFGVVKIEASVVKQTGDVVLNCILRVAVKKKG</sequence>
<dbReference type="EMBL" id="CP006577">
    <property type="protein sequence ID" value="AIG97016.1"/>
    <property type="molecule type" value="Genomic_DNA"/>
</dbReference>
<evidence type="ECO:0000313" key="3">
    <source>
        <dbReference type="Proteomes" id="UP000028501"/>
    </source>
</evidence>
<protein>
    <submittedName>
        <fullName evidence="2">Acyl dehydratase</fullName>
    </submittedName>
</protein>
<accession>A0A075WAK4</accession>
<dbReference type="HOGENOM" id="CLU_094876_0_0_2"/>
<dbReference type="KEGG" id="afg:AFULGI_00001830"/>
<dbReference type="Pfam" id="PF01575">
    <property type="entry name" value="MaoC_dehydratas"/>
    <property type="match status" value="1"/>
</dbReference>
<feature type="domain" description="MaoC-like" evidence="1">
    <location>
        <begin position="12"/>
        <end position="125"/>
    </location>
</feature>
<dbReference type="Gene3D" id="3.10.129.10">
    <property type="entry name" value="Hotdog Thioesterase"/>
    <property type="match status" value="1"/>
</dbReference>
<dbReference type="PANTHER" id="PTHR43664">
    <property type="entry name" value="MONOAMINE OXIDASE-RELATED"/>
    <property type="match status" value="1"/>
</dbReference>
<dbReference type="InterPro" id="IPR002539">
    <property type="entry name" value="MaoC-like_dom"/>
</dbReference>
<dbReference type="PANTHER" id="PTHR43664:SF1">
    <property type="entry name" value="BETA-METHYLMALYL-COA DEHYDRATASE"/>
    <property type="match status" value="1"/>
</dbReference>